<dbReference type="AlphaFoldDB" id="A0A0E9R7R0"/>
<protein>
    <submittedName>
        <fullName evidence="1">Uncharacterized protein</fullName>
    </submittedName>
</protein>
<dbReference type="EMBL" id="GBXM01083376">
    <property type="protein sequence ID" value="JAH25201.1"/>
    <property type="molecule type" value="Transcribed_RNA"/>
</dbReference>
<sequence length="57" mass="6658">MCFQFLIMENRYWACSLHGGLLTSGHYFLFRMPSDSGRFHCDVTVNTSDILSIFLYD</sequence>
<proteinExistence type="predicted"/>
<name>A0A0E9R7R0_ANGAN</name>
<reference evidence="1" key="1">
    <citation type="submission" date="2014-11" db="EMBL/GenBank/DDBJ databases">
        <authorList>
            <person name="Amaro Gonzalez C."/>
        </authorList>
    </citation>
    <scope>NUCLEOTIDE SEQUENCE</scope>
</reference>
<accession>A0A0E9R7R0</accession>
<evidence type="ECO:0000313" key="1">
    <source>
        <dbReference type="EMBL" id="JAH25201.1"/>
    </source>
</evidence>
<reference evidence="1" key="2">
    <citation type="journal article" date="2015" name="Fish Shellfish Immunol.">
        <title>Early steps in the European eel (Anguilla anguilla)-Vibrio vulnificus interaction in the gills: Role of the RtxA13 toxin.</title>
        <authorList>
            <person name="Callol A."/>
            <person name="Pajuelo D."/>
            <person name="Ebbesson L."/>
            <person name="Teles M."/>
            <person name="MacKenzie S."/>
            <person name="Amaro C."/>
        </authorList>
    </citation>
    <scope>NUCLEOTIDE SEQUENCE</scope>
</reference>
<organism evidence="1">
    <name type="scientific">Anguilla anguilla</name>
    <name type="common">European freshwater eel</name>
    <name type="synonym">Muraena anguilla</name>
    <dbReference type="NCBI Taxonomy" id="7936"/>
    <lineage>
        <taxon>Eukaryota</taxon>
        <taxon>Metazoa</taxon>
        <taxon>Chordata</taxon>
        <taxon>Craniata</taxon>
        <taxon>Vertebrata</taxon>
        <taxon>Euteleostomi</taxon>
        <taxon>Actinopterygii</taxon>
        <taxon>Neopterygii</taxon>
        <taxon>Teleostei</taxon>
        <taxon>Anguilliformes</taxon>
        <taxon>Anguillidae</taxon>
        <taxon>Anguilla</taxon>
    </lineage>
</organism>